<evidence type="ECO:0000256" key="7">
    <source>
        <dbReference type="SAM" id="SignalP"/>
    </source>
</evidence>
<evidence type="ECO:0000256" key="6">
    <source>
        <dbReference type="SAM" id="Coils"/>
    </source>
</evidence>
<dbReference type="PANTHER" id="PTHR32347:SF29">
    <property type="entry name" value="UPF0194 MEMBRANE PROTEIN YBHG"/>
    <property type="match status" value="1"/>
</dbReference>
<proteinExistence type="inferred from homology"/>
<evidence type="ECO:0000313" key="10">
    <source>
        <dbReference type="EMBL" id="SCY61896.1"/>
    </source>
</evidence>
<dbReference type="Gene3D" id="1.10.287.470">
    <property type="entry name" value="Helix hairpin bin"/>
    <property type="match status" value="1"/>
</dbReference>
<feature type="domain" description="YbhG-like alpha-helical hairpin" evidence="8">
    <location>
        <begin position="75"/>
        <end position="204"/>
    </location>
</feature>
<comment type="subcellular location">
    <subcellularLocation>
        <location evidence="1">Periplasm</location>
    </subcellularLocation>
</comment>
<evidence type="ECO:0000313" key="11">
    <source>
        <dbReference type="Proteomes" id="UP000183031"/>
    </source>
</evidence>
<feature type="coiled-coil region" evidence="6">
    <location>
        <begin position="148"/>
        <end position="208"/>
    </location>
</feature>
<evidence type="ECO:0000259" key="9">
    <source>
        <dbReference type="Pfam" id="PF25954"/>
    </source>
</evidence>
<evidence type="ECO:0000256" key="1">
    <source>
        <dbReference type="ARBA" id="ARBA00004418"/>
    </source>
</evidence>
<feature type="chain" id="PRO_5046493497" evidence="7">
    <location>
        <begin position="23"/>
        <end position="328"/>
    </location>
</feature>
<dbReference type="EMBL" id="FMUT01000005">
    <property type="protein sequence ID" value="SCY61896.1"/>
    <property type="molecule type" value="Genomic_DNA"/>
</dbReference>
<dbReference type="NCBIfam" id="NF002939">
    <property type="entry name" value="PRK03598.1"/>
    <property type="match status" value="1"/>
</dbReference>
<dbReference type="Pfam" id="PF25881">
    <property type="entry name" value="HH_YBHG"/>
    <property type="match status" value="1"/>
</dbReference>
<feature type="signal peptide" evidence="7">
    <location>
        <begin position="1"/>
        <end position="22"/>
    </location>
</feature>
<keyword evidence="4" id="KW-0574">Periplasm</keyword>
<protein>
    <submittedName>
        <fullName evidence="10">HlyD family secretion protein</fullName>
    </submittedName>
</protein>
<dbReference type="InterPro" id="IPR059052">
    <property type="entry name" value="HH_YbhG-like"/>
</dbReference>
<dbReference type="Pfam" id="PF25954">
    <property type="entry name" value="Beta-barrel_RND_2"/>
    <property type="match status" value="1"/>
</dbReference>
<evidence type="ECO:0000256" key="4">
    <source>
        <dbReference type="ARBA" id="ARBA00022764"/>
    </source>
</evidence>
<evidence type="ECO:0000256" key="2">
    <source>
        <dbReference type="ARBA" id="ARBA00010602"/>
    </source>
</evidence>
<comment type="caution">
    <text evidence="10">The sequence shown here is derived from an EMBL/GenBank/DDBJ whole genome shotgun (WGS) entry which is preliminary data.</text>
</comment>
<name>A0A1G5HDP9_9GAMM</name>
<keyword evidence="5 6" id="KW-0175">Coiled coil</keyword>
<dbReference type="InterPro" id="IPR058792">
    <property type="entry name" value="Beta-barrel_RND_2"/>
</dbReference>
<keyword evidence="11" id="KW-1185">Reference proteome</keyword>
<evidence type="ECO:0000256" key="5">
    <source>
        <dbReference type="ARBA" id="ARBA00023054"/>
    </source>
</evidence>
<dbReference type="RefSeq" id="WP_033633867.1">
    <property type="nucleotide sequence ID" value="NZ_CBCSIN010000016.1"/>
</dbReference>
<evidence type="ECO:0000256" key="3">
    <source>
        <dbReference type="ARBA" id="ARBA00022729"/>
    </source>
</evidence>
<dbReference type="Gene3D" id="2.40.50.100">
    <property type="match status" value="2"/>
</dbReference>
<dbReference type="SUPFAM" id="SSF111369">
    <property type="entry name" value="HlyD-like secretion proteins"/>
    <property type="match status" value="2"/>
</dbReference>
<gene>
    <name evidence="10" type="ORF">SAMN02927935_01840</name>
</gene>
<reference evidence="10 11" key="1">
    <citation type="submission" date="2016-10" db="EMBL/GenBank/DDBJ databases">
        <authorList>
            <person name="Varghese N."/>
            <person name="Submissions S."/>
        </authorList>
    </citation>
    <scope>NUCLEOTIDE SEQUENCE [LARGE SCALE GENOMIC DNA]</scope>
    <source>
        <strain evidence="10 11">CGMCC 1.6853</strain>
    </source>
</reference>
<feature type="domain" description="CusB-like beta-barrel" evidence="9">
    <location>
        <begin position="240"/>
        <end position="327"/>
    </location>
</feature>
<dbReference type="Proteomes" id="UP000183031">
    <property type="component" value="Unassembled WGS sequence"/>
</dbReference>
<keyword evidence="3 7" id="KW-0732">Signal</keyword>
<dbReference type="InterPro" id="IPR050465">
    <property type="entry name" value="UPF0194_transport"/>
</dbReference>
<evidence type="ECO:0000259" key="8">
    <source>
        <dbReference type="Pfam" id="PF25881"/>
    </source>
</evidence>
<dbReference type="PANTHER" id="PTHR32347">
    <property type="entry name" value="EFFLUX SYSTEM COMPONENT YKNX-RELATED"/>
    <property type="match status" value="1"/>
</dbReference>
<organism evidence="10 11">
    <name type="scientific">Serratia nematodiphila</name>
    <dbReference type="NCBI Taxonomy" id="458197"/>
    <lineage>
        <taxon>Bacteria</taxon>
        <taxon>Pseudomonadati</taxon>
        <taxon>Pseudomonadota</taxon>
        <taxon>Gammaproteobacteria</taxon>
        <taxon>Enterobacterales</taxon>
        <taxon>Yersiniaceae</taxon>
        <taxon>Serratia</taxon>
    </lineage>
</organism>
<sequence length="328" mass="35711">MNKKRSALIVLLILLIAAAAYAVWHYQQQQDKPLTLYGNVDIRTVNLGFRVDGRLASLTVDEGDAVQPGQLLGKLDDAPYRNALQQAEANVGSARAKLSLLQAGYRSEEIAQVQSEMAQRQSAFAYADSFLKRQQGLWAKNATSADALEDARTARNQALANLQAAKDKLSQYRSGNRPQEIEQAKAEVAQSEAALAQAQLNLQDATLVSPSAGTVLTRAVEPGTMLGAGGTVFTLSLTRPVWVRAYVNETSLNQAVPGTELEIYTDGRPDKPYHGKIGFVSPTAEFTPKSVETPDLRTDLVYRLRVIVTDADDALRQGMPVTLRFAKP</sequence>
<comment type="similarity">
    <text evidence="2">Belongs to the UPF0194 family.</text>
</comment>
<dbReference type="Gene3D" id="2.40.30.170">
    <property type="match status" value="1"/>
</dbReference>
<accession>A0A1G5HDP9</accession>